<protein>
    <recommendedName>
        <fullName evidence="1">Ycf2 N-terminal domain-containing protein</fullName>
    </recommendedName>
</protein>
<proteinExistence type="predicted"/>
<accession>A0A3Q7EWP9</accession>
<dbReference type="Gramene" id="Solyc01g049743.1.1">
    <property type="protein sequence ID" value="Solyc01g049743.1.1"/>
    <property type="gene ID" value="Solyc01g049743.1"/>
</dbReference>
<keyword evidence="3" id="KW-1185">Reference proteome</keyword>
<dbReference type="InParanoid" id="A0A3Q7EWP9"/>
<reference evidence="2" key="1">
    <citation type="journal article" date="2012" name="Nature">
        <title>The tomato genome sequence provides insights into fleshy fruit evolution.</title>
        <authorList>
            <consortium name="Tomato Genome Consortium"/>
        </authorList>
    </citation>
    <scope>NUCLEOTIDE SEQUENCE [LARGE SCALE GENOMIC DNA]</scope>
    <source>
        <strain evidence="2">cv. Heinz 1706</strain>
    </source>
</reference>
<dbReference type="InterPro" id="IPR056777">
    <property type="entry name" value="Ycf2_N"/>
</dbReference>
<dbReference type="EnsemblPlants" id="Solyc01g049743.1.1">
    <property type="protein sequence ID" value="Solyc01g049743.1.1"/>
    <property type="gene ID" value="Solyc01g049743.1"/>
</dbReference>
<reference evidence="2" key="2">
    <citation type="submission" date="2019-01" db="UniProtKB">
        <authorList>
            <consortium name="EnsemblPlants"/>
        </authorList>
    </citation>
    <scope>IDENTIFICATION</scope>
    <source>
        <strain evidence="2">cv. Heinz 1706</strain>
    </source>
</reference>
<dbReference type="Pfam" id="PF05695">
    <property type="entry name" value="Ycf2"/>
    <property type="match status" value="1"/>
</dbReference>
<feature type="domain" description="Ycf2 N-terminal" evidence="1">
    <location>
        <begin position="1"/>
        <end position="37"/>
    </location>
</feature>
<evidence type="ECO:0000259" key="1">
    <source>
        <dbReference type="Pfam" id="PF05695"/>
    </source>
</evidence>
<sequence>MNRDPDAYRYKWSNGSKSFQEHLQLSTQTVMSRFPLVGLLSGTNRYGYSRILSCIMLDLTAQWELSTSSNTKDGKSIGLSGDNPDVLNCNSKFKGRRRYIKREIMSRPTVHPIKAPLMTMAVPMVRMKDF</sequence>
<name>A0A3Q7EWP9_SOLLC</name>
<evidence type="ECO:0000313" key="3">
    <source>
        <dbReference type="Proteomes" id="UP000004994"/>
    </source>
</evidence>
<dbReference type="AlphaFoldDB" id="A0A3Q7EWP9"/>
<evidence type="ECO:0000313" key="2">
    <source>
        <dbReference type="EnsemblPlants" id="Solyc01g049743.1.1"/>
    </source>
</evidence>
<dbReference type="Proteomes" id="UP000004994">
    <property type="component" value="Chromosome 1"/>
</dbReference>
<organism evidence="2">
    <name type="scientific">Solanum lycopersicum</name>
    <name type="common">Tomato</name>
    <name type="synonym">Lycopersicon esculentum</name>
    <dbReference type="NCBI Taxonomy" id="4081"/>
    <lineage>
        <taxon>Eukaryota</taxon>
        <taxon>Viridiplantae</taxon>
        <taxon>Streptophyta</taxon>
        <taxon>Embryophyta</taxon>
        <taxon>Tracheophyta</taxon>
        <taxon>Spermatophyta</taxon>
        <taxon>Magnoliopsida</taxon>
        <taxon>eudicotyledons</taxon>
        <taxon>Gunneridae</taxon>
        <taxon>Pentapetalae</taxon>
        <taxon>asterids</taxon>
        <taxon>lamiids</taxon>
        <taxon>Solanales</taxon>
        <taxon>Solanaceae</taxon>
        <taxon>Solanoideae</taxon>
        <taxon>Solaneae</taxon>
        <taxon>Solanum</taxon>
        <taxon>Solanum subgen. Lycopersicon</taxon>
    </lineage>
</organism>